<dbReference type="InterPro" id="IPR043128">
    <property type="entry name" value="Rev_trsase/Diguanyl_cyclase"/>
</dbReference>
<dbReference type="RefSeq" id="XP_014678553.1">
    <property type="nucleotide sequence ID" value="XM_014823067.1"/>
</dbReference>
<dbReference type="SUPFAM" id="SSF56672">
    <property type="entry name" value="DNA/RNA polymerases"/>
    <property type="match status" value="1"/>
</dbReference>
<dbReference type="PANTHER" id="PTHR33064:SF37">
    <property type="entry name" value="RIBONUCLEASE H"/>
    <property type="match status" value="1"/>
</dbReference>
<evidence type="ECO:0000313" key="3">
    <source>
        <dbReference type="RefSeq" id="XP_014678553.1"/>
    </source>
</evidence>
<sequence>MCRILGDLLVEGVVAKLADDLYCGGDTPEELLHNWERVLQAMRKSGMVLSAPKTIIAPGSTTILGWIWSQGQIHASPHRIASLSTCEPPMSVKAMRSFIGAYKVLARVIPSCANIVAPFDDMMAGKSSQDKIEWTEQLQDTFRRAQKLLSSNKTITLPTPDDVLWIVTDGAVKNHGIGATLYVTRNDRIRLAGFFSAKLRKHQVTWLPCEVEALAIAAAVQHFSPYVVQSRHGTCVLTDSKPCVQAYEKLCRGEYSASPRVSTFLATISRYQTSLRHLAGSANVPSDFASRNAPNCDEPNCQICTFISRIEDSVVRAISVQDVLSGGVRLPFTSRSAWRSTQSECPDLRRTHGHLVQGTRPSKKATSIKDIKRYLNVATLARDGLLVVRRNEPFVSARECIVVPRQVLEGLLTAIHIKLDHPSCHQLKNVFHRYFYALDMDKAIQSITSACHQCAALVKIPHTLVQQSTGDPPVAVGVAFAADVLRRERQLVLVVREEVTSFTAACLIDSERHETLRDALILLCIGLRPMDGPVAVVRTDPAPGFAALIDDGLLKRHRVCIEIGRVKNVNKNPVAERAVQELEDELLRQQPGGGPVPLLTLSVAVARLNSRIRGRGLSSREMLTAAGGTQFTNAQLPSV</sequence>
<dbReference type="Proteomes" id="UP000695022">
    <property type="component" value="Unplaced"/>
</dbReference>
<dbReference type="PANTHER" id="PTHR33064">
    <property type="entry name" value="POL PROTEIN"/>
    <property type="match status" value="1"/>
</dbReference>
<feature type="domain" description="Reverse transcriptase/retrotransposon-derived protein RNase H-like" evidence="1">
    <location>
        <begin position="134"/>
        <end position="230"/>
    </location>
</feature>
<dbReference type="InterPro" id="IPR043502">
    <property type="entry name" value="DNA/RNA_pol_sf"/>
</dbReference>
<evidence type="ECO:0000313" key="2">
    <source>
        <dbReference type="Proteomes" id="UP000695022"/>
    </source>
</evidence>
<name>A0ABM1F282_PRICU</name>
<proteinExistence type="predicted"/>
<dbReference type="Gene3D" id="1.10.340.70">
    <property type="match status" value="1"/>
</dbReference>
<dbReference type="InterPro" id="IPR036397">
    <property type="entry name" value="RNaseH_sf"/>
</dbReference>
<accession>A0ABM1F282</accession>
<reference evidence="3" key="1">
    <citation type="submission" date="2025-08" db="UniProtKB">
        <authorList>
            <consortium name="RefSeq"/>
        </authorList>
    </citation>
    <scope>IDENTIFICATION</scope>
</reference>
<gene>
    <name evidence="3" type="primary">LOC106818350</name>
</gene>
<dbReference type="Pfam" id="PF17919">
    <property type="entry name" value="RT_RNaseH_2"/>
    <property type="match status" value="1"/>
</dbReference>
<organism evidence="2 3">
    <name type="scientific">Priapulus caudatus</name>
    <name type="common">Priapulid worm</name>
    <dbReference type="NCBI Taxonomy" id="37621"/>
    <lineage>
        <taxon>Eukaryota</taxon>
        <taxon>Metazoa</taxon>
        <taxon>Ecdysozoa</taxon>
        <taxon>Scalidophora</taxon>
        <taxon>Priapulida</taxon>
        <taxon>Priapulimorpha</taxon>
        <taxon>Priapulimorphida</taxon>
        <taxon>Priapulidae</taxon>
        <taxon>Priapulus</taxon>
    </lineage>
</organism>
<dbReference type="SUPFAM" id="SSF53098">
    <property type="entry name" value="Ribonuclease H-like"/>
    <property type="match status" value="1"/>
</dbReference>
<keyword evidence="2" id="KW-1185">Reference proteome</keyword>
<dbReference type="InterPro" id="IPR041577">
    <property type="entry name" value="RT_RNaseH_2"/>
</dbReference>
<dbReference type="InterPro" id="IPR051320">
    <property type="entry name" value="Viral_Replic_Matur_Polypro"/>
</dbReference>
<dbReference type="GeneID" id="106818350"/>
<evidence type="ECO:0000259" key="1">
    <source>
        <dbReference type="Pfam" id="PF17919"/>
    </source>
</evidence>
<dbReference type="InterPro" id="IPR012337">
    <property type="entry name" value="RNaseH-like_sf"/>
</dbReference>
<dbReference type="Gene3D" id="3.30.70.270">
    <property type="match status" value="2"/>
</dbReference>
<dbReference type="Gene3D" id="3.30.420.10">
    <property type="entry name" value="Ribonuclease H-like superfamily/Ribonuclease H"/>
    <property type="match status" value="1"/>
</dbReference>
<protein>
    <submittedName>
        <fullName evidence="3">Uncharacterized protein LOC106818350</fullName>
    </submittedName>
</protein>